<dbReference type="EMBL" id="PTTJ01000134">
    <property type="protein sequence ID" value="RJP08412.1"/>
    <property type="molecule type" value="Genomic_DNA"/>
</dbReference>
<accession>A0A3A4MNS3</accession>
<dbReference type="RefSeq" id="WP_119947210.1">
    <property type="nucleotide sequence ID" value="NZ_PTTJ01000134.1"/>
</dbReference>
<organism evidence="3 4">
    <name type="scientific">Streptococcus pseudopneumoniae</name>
    <dbReference type="NCBI Taxonomy" id="257758"/>
    <lineage>
        <taxon>Bacteria</taxon>
        <taxon>Bacillati</taxon>
        <taxon>Bacillota</taxon>
        <taxon>Bacilli</taxon>
        <taxon>Lactobacillales</taxon>
        <taxon>Streptococcaceae</taxon>
        <taxon>Streptococcus</taxon>
    </lineage>
</organism>
<evidence type="ECO:0000313" key="3">
    <source>
        <dbReference type="EMBL" id="RJP08412.1"/>
    </source>
</evidence>
<dbReference type="Pfam" id="PF14028">
    <property type="entry name" value="Lant_dehydr_C"/>
    <property type="match status" value="1"/>
</dbReference>
<feature type="domain" description="Thiopeptide-type bacteriocin biosynthesis" evidence="2">
    <location>
        <begin position="716"/>
        <end position="957"/>
    </location>
</feature>
<reference evidence="4" key="1">
    <citation type="submission" date="2018-02" db="EMBL/GenBank/DDBJ databases">
        <authorList>
            <person name="Handem S."/>
        </authorList>
    </citation>
    <scope>NUCLEOTIDE SEQUENCE [LARGE SCALE GENOMIC DNA]</scope>
    <source>
        <strain evidence="4">Spain3473</strain>
    </source>
</reference>
<name>A0A3A4MNS3_9STRE</name>
<evidence type="ECO:0000259" key="1">
    <source>
        <dbReference type="Pfam" id="PF04738"/>
    </source>
</evidence>
<evidence type="ECO:0000259" key="2">
    <source>
        <dbReference type="Pfam" id="PF14028"/>
    </source>
</evidence>
<gene>
    <name evidence="3" type="ORF">C5O69_10730</name>
</gene>
<dbReference type="AlphaFoldDB" id="A0A3A4MNS3"/>
<sequence length="971" mass="114932">MFKIKDNYIYRQCVNDSILIEKLNENNLEIFFDSKIFQEMLMVANPRFFNELTKEKIYQNSTFRNYAKRSLTRATPFGLFSSVGVGSFSKVSYPQQIRENYSKKVSVSGEWISSLCMMLENEDSVLLQLHLQWNQKVLELSDKYQLNNINYWGVSEQSRDILIKKTALLEFIKKLTYKSEVSVLDLVQEIQTKSPNLETQKIIDYLRNLIISEFLFTNLRKVVINHNCLDNLIYILSSINEQTKLTTDLLQLKSCIEKYSKSELGEGILQYAEICEKMSHIFNEEKQRYLKVDLVNSYDSLLPKDLKKTLEDFVNFISRINLGKDYRNKELISYTEKFVEKYGEYVEVPIKQLLDSKLGLGIPKQNLEPYSILSSVAEQTFLSYLSKEIFKAVKNNKKEIDISNIPPELLYPNLDRFAVNQFELYCEMKNFGEQPVISIVPNTGSDMIGKSIGRFASYFLNSNIELDSRVDNVELIEFPSDNKNLNVMSSHHGHSKKLLLSYEDDFDIDSLELDFLVVGVERVNEHYKLYFRDLRTDLIVNFVTTSMLNHKSIGVFSHLARFLLTVSLEWQDNPFSLFRVIENLDFLPYIPRIKYKNIILSEEKWILSDVDKKDMSTISQWKKFFDVPSLLYFHKDDERLLIDLKNSLDVQWILKQNVDKLHFTRFDKIDGKNCEFIFGFENPRNSVYPHSVSEKTVRRIENDFYKDYVKTFSSDWIYFKLYGINSSTMPELRENLLIFTDELLAEKLVSDFHFVNYNDGGNGSIRLRFKIMNEDDFEKLRYRIIHWIDFLLNHYFCKDVSFNLYEREVERYGGIGFLTVCERMFSIDSYLVLKLFSKKVLKVDDYLSVLHSIFIYIRLLGISPKQLLKLMKDTFTQNIYRKSFKKVFPNNAKVIKGFKQYFEAQSKFDIFNEVFKSFSPIEKHFEYKNDMIHSLLHMHMNRIGIFSLNEKEYLYFVRYILEVLNNYEKYN</sequence>
<dbReference type="Pfam" id="PF04738">
    <property type="entry name" value="Lant_dehydr_N"/>
    <property type="match status" value="1"/>
</dbReference>
<protein>
    <submittedName>
        <fullName evidence="3">Lantibiotic biosynthesis protein</fullName>
    </submittedName>
</protein>
<proteinExistence type="predicted"/>
<dbReference type="InterPro" id="IPR006827">
    <property type="entry name" value="Lant_deHydtase_N"/>
</dbReference>
<dbReference type="InterPro" id="IPR023809">
    <property type="entry name" value="Thiopep_bacteriocin_synth_dom"/>
</dbReference>
<dbReference type="NCBIfam" id="TIGR03891">
    <property type="entry name" value="thiopep_ocin"/>
    <property type="match status" value="1"/>
</dbReference>
<comment type="caution">
    <text evidence="3">The sequence shown here is derived from an EMBL/GenBank/DDBJ whole genome shotgun (WGS) entry which is preliminary data.</text>
</comment>
<evidence type="ECO:0000313" key="4">
    <source>
        <dbReference type="Proteomes" id="UP000265600"/>
    </source>
</evidence>
<dbReference type="Proteomes" id="UP000265600">
    <property type="component" value="Unassembled WGS sequence"/>
</dbReference>
<feature type="domain" description="Lantibiotic dehydratase N-terminal" evidence="1">
    <location>
        <begin position="36"/>
        <end position="651"/>
    </location>
</feature>